<protein>
    <recommendedName>
        <fullName evidence="6">C2H2-type domain-containing protein</fullName>
    </recommendedName>
</protein>
<keyword evidence="1" id="KW-0479">Metal-binding</keyword>
<sequence length="266" mass="29676">MNSANFTPILDSTPVFADSNQGQFFFDQTNCALTQAQADIFNNPQNPQAAYYSPPLLDQQATFSNWVPVPCISSNVPNGFNTDVDSPIPSFQDSPSFQNSPYLMSDSVFSSPSLGFDDSGFFGADQAPNMFNPMLPFMAQPGHMSPSAFPNNKPAKPYSCMMCFRSFTRKHDLQRHIRVHTGDKPYKCKFCDRSFARTDALKRHLRVDDRCKLAFQEYQEKHGPQISQRGKKSAARLAAEAAANNAAKNYQLQQQQQQQATASTSI</sequence>
<dbReference type="PROSITE" id="PS50157">
    <property type="entry name" value="ZINC_FINGER_C2H2_2"/>
    <property type="match status" value="2"/>
</dbReference>
<evidence type="ECO:0000256" key="4">
    <source>
        <dbReference type="ARBA" id="ARBA00022833"/>
    </source>
</evidence>
<dbReference type="FunFam" id="3.30.160.60:FF:000358">
    <property type="entry name" value="zinc finger protein 24"/>
    <property type="match status" value="1"/>
</dbReference>
<evidence type="ECO:0000256" key="1">
    <source>
        <dbReference type="ARBA" id="ARBA00022723"/>
    </source>
</evidence>
<keyword evidence="3 5" id="KW-0863">Zinc-finger</keyword>
<evidence type="ECO:0000256" key="2">
    <source>
        <dbReference type="ARBA" id="ARBA00022737"/>
    </source>
</evidence>
<evidence type="ECO:0000256" key="3">
    <source>
        <dbReference type="ARBA" id="ARBA00022771"/>
    </source>
</evidence>
<reference evidence="7 8" key="1">
    <citation type="journal article" date="2015" name="Genome Biol. Evol.">
        <title>Phylogenomic analyses indicate that early fungi evolved digesting cell walls of algal ancestors of land plants.</title>
        <authorList>
            <person name="Chang Y."/>
            <person name="Wang S."/>
            <person name="Sekimoto S."/>
            <person name="Aerts A.L."/>
            <person name="Choi C."/>
            <person name="Clum A."/>
            <person name="LaButti K.M."/>
            <person name="Lindquist E.A."/>
            <person name="Yee Ngan C."/>
            <person name="Ohm R.A."/>
            <person name="Salamov A.A."/>
            <person name="Grigoriev I.V."/>
            <person name="Spatafora J.W."/>
            <person name="Berbee M.L."/>
        </authorList>
    </citation>
    <scope>NUCLEOTIDE SEQUENCE [LARGE SCALE GENOMIC DNA]</scope>
    <source>
        <strain evidence="7 8">NRRL 28638</strain>
    </source>
</reference>
<dbReference type="InterPro" id="IPR013087">
    <property type="entry name" value="Znf_C2H2_type"/>
</dbReference>
<name>A0A137NZT0_CONC2</name>
<evidence type="ECO:0000259" key="6">
    <source>
        <dbReference type="PROSITE" id="PS50157"/>
    </source>
</evidence>
<proteinExistence type="predicted"/>
<organism evidence="7 8">
    <name type="scientific">Conidiobolus coronatus (strain ATCC 28846 / CBS 209.66 / NRRL 28638)</name>
    <name type="common">Delacroixia coronata</name>
    <dbReference type="NCBI Taxonomy" id="796925"/>
    <lineage>
        <taxon>Eukaryota</taxon>
        <taxon>Fungi</taxon>
        <taxon>Fungi incertae sedis</taxon>
        <taxon>Zoopagomycota</taxon>
        <taxon>Entomophthoromycotina</taxon>
        <taxon>Entomophthoromycetes</taxon>
        <taxon>Entomophthorales</taxon>
        <taxon>Ancylistaceae</taxon>
        <taxon>Conidiobolus</taxon>
    </lineage>
</organism>
<dbReference type="GO" id="GO:0008270">
    <property type="term" value="F:zinc ion binding"/>
    <property type="evidence" value="ECO:0007669"/>
    <property type="project" value="UniProtKB-KW"/>
</dbReference>
<dbReference type="Pfam" id="PF13465">
    <property type="entry name" value="zf-H2C2_2"/>
    <property type="match status" value="1"/>
</dbReference>
<dbReference type="OMA" id="MMANTGS"/>
<dbReference type="AlphaFoldDB" id="A0A137NZT0"/>
<evidence type="ECO:0000256" key="5">
    <source>
        <dbReference type="PROSITE-ProRule" id="PRU00042"/>
    </source>
</evidence>
<feature type="domain" description="C2H2-type" evidence="6">
    <location>
        <begin position="158"/>
        <end position="185"/>
    </location>
</feature>
<dbReference type="GO" id="GO:0000981">
    <property type="term" value="F:DNA-binding transcription factor activity, RNA polymerase II-specific"/>
    <property type="evidence" value="ECO:0007669"/>
    <property type="project" value="UniProtKB-ARBA"/>
</dbReference>
<feature type="domain" description="C2H2-type" evidence="6">
    <location>
        <begin position="186"/>
        <end position="213"/>
    </location>
</feature>
<dbReference type="FunFam" id="3.30.160.60:FF:000072">
    <property type="entry name" value="zinc finger protein 143 isoform X1"/>
    <property type="match status" value="1"/>
</dbReference>
<keyword evidence="2" id="KW-0677">Repeat</keyword>
<dbReference type="Gene3D" id="3.30.160.60">
    <property type="entry name" value="Classic Zinc Finger"/>
    <property type="match status" value="2"/>
</dbReference>
<accession>A0A137NZT0</accession>
<evidence type="ECO:0000313" key="7">
    <source>
        <dbReference type="EMBL" id="KXN68277.1"/>
    </source>
</evidence>
<dbReference type="SUPFAM" id="SSF57667">
    <property type="entry name" value="beta-beta-alpha zinc fingers"/>
    <property type="match status" value="1"/>
</dbReference>
<dbReference type="OrthoDB" id="2162596at2759"/>
<dbReference type="PANTHER" id="PTHR23235">
    <property type="entry name" value="KRUEPPEL-LIKE TRANSCRIPTION FACTOR"/>
    <property type="match status" value="1"/>
</dbReference>
<dbReference type="EMBL" id="KQ964585">
    <property type="protein sequence ID" value="KXN68277.1"/>
    <property type="molecule type" value="Genomic_DNA"/>
</dbReference>
<dbReference type="GO" id="GO:0000978">
    <property type="term" value="F:RNA polymerase II cis-regulatory region sequence-specific DNA binding"/>
    <property type="evidence" value="ECO:0007669"/>
    <property type="project" value="UniProtKB-ARBA"/>
</dbReference>
<keyword evidence="8" id="KW-1185">Reference proteome</keyword>
<dbReference type="InterPro" id="IPR036236">
    <property type="entry name" value="Znf_C2H2_sf"/>
</dbReference>
<evidence type="ECO:0000313" key="8">
    <source>
        <dbReference type="Proteomes" id="UP000070444"/>
    </source>
</evidence>
<dbReference type="SMART" id="SM00355">
    <property type="entry name" value="ZnF_C2H2"/>
    <property type="match status" value="2"/>
</dbReference>
<dbReference type="PROSITE" id="PS00028">
    <property type="entry name" value="ZINC_FINGER_C2H2_1"/>
    <property type="match status" value="1"/>
</dbReference>
<gene>
    <name evidence="7" type="ORF">CONCODRAFT_79817</name>
</gene>
<keyword evidence="4" id="KW-0862">Zinc</keyword>
<dbReference type="Proteomes" id="UP000070444">
    <property type="component" value="Unassembled WGS sequence"/>
</dbReference>
<dbReference type="STRING" id="796925.A0A137NZT0"/>